<evidence type="ECO:0000313" key="7">
    <source>
        <dbReference type="Proteomes" id="UP000230790"/>
    </source>
</evidence>
<dbReference type="InterPro" id="IPR009057">
    <property type="entry name" value="Homeodomain-like_sf"/>
</dbReference>
<protein>
    <recommendedName>
        <fullName evidence="5">HTH araC/xylS-type domain-containing protein</fullName>
    </recommendedName>
</protein>
<dbReference type="Pfam" id="PF12833">
    <property type="entry name" value="HTH_18"/>
    <property type="match status" value="1"/>
</dbReference>
<comment type="caution">
    <text evidence="6">The sequence shown here is derived from an EMBL/GenBank/DDBJ whole genome shotgun (WGS) entry which is preliminary data.</text>
</comment>
<reference evidence="6 7" key="1">
    <citation type="submission" date="2017-11" db="EMBL/GenBank/DDBJ databases">
        <title>Evolution of Phototrophy in the Chloroflexi Phylum Driven by Horizontal Gene Transfer.</title>
        <authorList>
            <person name="Ward L.M."/>
            <person name="Hemp J."/>
            <person name="Shih P.M."/>
            <person name="Mcglynn S.E."/>
            <person name="Fischer W."/>
        </authorList>
    </citation>
    <scope>NUCLEOTIDE SEQUENCE [LARGE SCALE GENOMIC DNA]</scope>
    <source>
        <strain evidence="6">JP3_7</strain>
    </source>
</reference>
<dbReference type="PROSITE" id="PS01124">
    <property type="entry name" value="HTH_ARAC_FAMILY_2"/>
    <property type="match status" value="1"/>
</dbReference>
<dbReference type="Gene3D" id="1.10.10.60">
    <property type="entry name" value="Homeodomain-like"/>
    <property type="match status" value="2"/>
</dbReference>
<dbReference type="EMBL" id="PGTN01000024">
    <property type="protein sequence ID" value="PJF48097.1"/>
    <property type="molecule type" value="Genomic_DNA"/>
</dbReference>
<dbReference type="AlphaFoldDB" id="A0A2M8QE65"/>
<accession>A0A2M8QE65</accession>
<dbReference type="InterPro" id="IPR050204">
    <property type="entry name" value="AraC_XylS_family_regulators"/>
</dbReference>
<organism evidence="6 7">
    <name type="scientific">Candidatus Thermofonsia Clade 3 bacterium</name>
    <dbReference type="NCBI Taxonomy" id="2364212"/>
    <lineage>
        <taxon>Bacteria</taxon>
        <taxon>Bacillati</taxon>
        <taxon>Chloroflexota</taxon>
        <taxon>Candidatus Thermofontia</taxon>
        <taxon>Candidatus Thermofonsia Clade 3</taxon>
    </lineage>
</organism>
<dbReference type="InterPro" id="IPR018062">
    <property type="entry name" value="HTH_AraC-typ_CS"/>
</dbReference>
<dbReference type="SUPFAM" id="SSF46689">
    <property type="entry name" value="Homeodomain-like"/>
    <property type="match status" value="2"/>
</dbReference>
<evidence type="ECO:0000259" key="5">
    <source>
        <dbReference type="PROSITE" id="PS01124"/>
    </source>
</evidence>
<evidence type="ECO:0000256" key="2">
    <source>
        <dbReference type="ARBA" id="ARBA00023125"/>
    </source>
</evidence>
<dbReference type="SMART" id="SM00342">
    <property type="entry name" value="HTH_ARAC"/>
    <property type="match status" value="1"/>
</dbReference>
<dbReference type="InterPro" id="IPR018060">
    <property type="entry name" value="HTH_AraC"/>
</dbReference>
<dbReference type="Pfam" id="PF02311">
    <property type="entry name" value="AraC_binding"/>
    <property type="match status" value="1"/>
</dbReference>
<dbReference type="GO" id="GO:0003700">
    <property type="term" value="F:DNA-binding transcription factor activity"/>
    <property type="evidence" value="ECO:0007669"/>
    <property type="project" value="InterPro"/>
</dbReference>
<evidence type="ECO:0000256" key="3">
    <source>
        <dbReference type="ARBA" id="ARBA00023159"/>
    </source>
</evidence>
<keyword evidence="1" id="KW-0805">Transcription regulation</keyword>
<evidence type="ECO:0000256" key="1">
    <source>
        <dbReference type="ARBA" id="ARBA00023015"/>
    </source>
</evidence>
<name>A0A2M8QE65_9CHLR</name>
<evidence type="ECO:0000256" key="4">
    <source>
        <dbReference type="ARBA" id="ARBA00023163"/>
    </source>
</evidence>
<evidence type="ECO:0000313" key="6">
    <source>
        <dbReference type="EMBL" id="PJF48097.1"/>
    </source>
</evidence>
<dbReference type="Proteomes" id="UP000230790">
    <property type="component" value="Unassembled WGS sequence"/>
</dbReference>
<dbReference type="InterPro" id="IPR003313">
    <property type="entry name" value="AraC-bd"/>
</dbReference>
<keyword evidence="4" id="KW-0804">Transcription</keyword>
<feature type="domain" description="HTH araC/xylS-type" evidence="5">
    <location>
        <begin position="170"/>
        <end position="268"/>
    </location>
</feature>
<dbReference type="PROSITE" id="PS00041">
    <property type="entry name" value="HTH_ARAC_FAMILY_1"/>
    <property type="match status" value="1"/>
</dbReference>
<dbReference type="GO" id="GO:0043565">
    <property type="term" value="F:sequence-specific DNA binding"/>
    <property type="evidence" value="ECO:0007669"/>
    <property type="project" value="InterPro"/>
</dbReference>
<keyword evidence="2" id="KW-0238">DNA-binding</keyword>
<gene>
    <name evidence="6" type="ORF">CUN48_05200</name>
</gene>
<sequence>MSALIQNLSSVHRICTTGTVTFGDVTYRPGGQCGPRVQQDFQLVAVYEGEAYIQVDDALRHLPSQHIALMQPGHAEWFRFAVATRTHHTWCAMHPSLVEAPLREALTAAPFCLPITPRLHGLIEMGLSFAPSDLPSAQALLTQLGLSALHAYAFETECATLNSLTPEVIVKAQRFIESNLSQPITLDEIARAANVSPAHLIKLFRRHLHTTPMRYAWDTRVRRGAQLLIQSGLPVCEIAMQCGFRTPFHFSRLIKQRYGCAPRELRRRAWR</sequence>
<proteinExistence type="predicted"/>
<dbReference type="PANTHER" id="PTHR46796">
    <property type="entry name" value="HTH-TYPE TRANSCRIPTIONAL ACTIVATOR RHAS-RELATED"/>
    <property type="match status" value="1"/>
</dbReference>
<keyword evidence="3" id="KW-0010">Activator</keyword>
<dbReference type="InterPro" id="IPR037923">
    <property type="entry name" value="HTH-like"/>
</dbReference>
<dbReference type="SUPFAM" id="SSF51215">
    <property type="entry name" value="Regulatory protein AraC"/>
    <property type="match status" value="1"/>
</dbReference>
<dbReference type="PANTHER" id="PTHR46796:SF6">
    <property type="entry name" value="ARAC SUBFAMILY"/>
    <property type="match status" value="1"/>
</dbReference>